<dbReference type="Pfam" id="PF04925">
    <property type="entry name" value="SHQ1"/>
    <property type="match status" value="1"/>
</dbReference>
<dbReference type="InterPro" id="IPR007009">
    <property type="entry name" value="Shq1_C"/>
</dbReference>
<dbReference type="GO" id="GO:0005737">
    <property type="term" value="C:cytoplasm"/>
    <property type="evidence" value="ECO:0007669"/>
    <property type="project" value="TreeGrafter"/>
</dbReference>
<dbReference type="InterPro" id="IPR048696">
    <property type="entry name" value="SHQ1-like_CS"/>
</dbReference>
<dbReference type="InterPro" id="IPR039742">
    <property type="entry name" value="Shq1"/>
</dbReference>
<accession>A0A9P1N2K3</accession>
<dbReference type="InterPro" id="IPR007052">
    <property type="entry name" value="CS_dom"/>
</dbReference>
<sequence length="426" mass="49953">MITPIFWITQDGEKLTIRIRAPHANLKELDYDHSQQMFIFSCQPYFLRLNFKQMVDEYGSGRGQQIQYDTDKCEFLIYVQKMHKNEHFEDLDMISELLRAPETPKHARDLVEEIGEYLEEEDQGDGEEYLEKQDNIRDLTEEIEKSQEKGNGYGFGWTKYGIIERLRDEIGRVVDLEYPEDLGIGERARECGQLDEEAFDAGRYLVDTIQPEDVLNQIITSDFRGKLEITDEDREKLKEIRKIIDFSKLDNISIANSLIDIIYAYLYDARVNEWDDEPSCESGWTCSKLSPSLAYFVKWNNVEEAVKGVIRRALTYPLYRSWQLSQKVVDDLKIVFRSGKSAILHVLCEIHRCFIASGEFKYLLNDLFITDYIVWIQSEKINKVLEDLKEELESLEVKKFEDLELLEIEAKLQMTQVLDSDDDEDS</sequence>
<organism evidence="5 6">
    <name type="scientific">Caenorhabditis angaria</name>
    <dbReference type="NCBI Taxonomy" id="860376"/>
    <lineage>
        <taxon>Eukaryota</taxon>
        <taxon>Metazoa</taxon>
        <taxon>Ecdysozoa</taxon>
        <taxon>Nematoda</taxon>
        <taxon>Chromadorea</taxon>
        <taxon>Rhabditida</taxon>
        <taxon>Rhabditina</taxon>
        <taxon>Rhabditomorpha</taxon>
        <taxon>Rhabditoidea</taxon>
        <taxon>Rhabditidae</taxon>
        <taxon>Peloderinae</taxon>
        <taxon>Caenorhabditis</taxon>
    </lineage>
</organism>
<proteinExistence type="inferred from homology"/>
<dbReference type="Pfam" id="PF21413">
    <property type="entry name" value="SHQ1-like_CS"/>
    <property type="match status" value="1"/>
</dbReference>
<evidence type="ECO:0000256" key="2">
    <source>
        <dbReference type="ARBA" id="ARBA00013750"/>
    </source>
</evidence>
<comment type="caution">
    <text evidence="5">The sequence shown here is derived from an EMBL/GenBank/DDBJ whole genome shotgun (WGS) entry which is preliminary data.</text>
</comment>
<dbReference type="GO" id="GO:0051082">
    <property type="term" value="F:unfolded protein binding"/>
    <property type="evidence" value="ECO:0007669"/>
    <property type="project" value="TreeGrafter"/>
</dbReference>
<keyword evidence="6" id="KW-1185">Reference proteome</keyword>
<dbReference type="PANTHER" id="PTHR12967:SF0">
    <property type="entry name" value="PROTEIN SHQ1 HOMOLOG"/>
    <property type="match status" value="1"/>
</dbReference>
<evidence type="ECO:0000313" key="6">
    <source>
        <dbReference type="Proteomes" id="UP001152747"/>
    </source>
</evidence>
<dbReference type="Proteomes" id="UP001152747">
    <property type="component" value="Unassembled WGS sequence"/>
</dbReference>
<dbReference type="InterPro" id="IPR008978">
    <property type="entry name" value="HSP20-like_chaperone"/>
</dbReference>
<comment type="similarity">
    <text evidence="1">Belongs to the SHQ1 family.</text>
</comment>
<dbReference type="Gene3D" id="2.60.40.790">
    <property type="match status" value="1"/>
</dbReference>
<evidence type="ECO:0000313" key="5">
    <source>
        <dbReference type="EMBL" id="CAI5448703.1"/>
    </source>
</evidence>
<gene>
    <name evidence="5" type="ORF">CAMP_LOCUS11340</name>
</gene>
<name>A0A9P1N2K3_9PELO</name>
<evidence type="ECO:0000259" key="4">
    <source>
        <dbReference type="PROSITE" id="PS51203"/>
    </source>
</evidence>
<dbReference type="OrthoDB" id="73639at2759"/>
<evidence type="ECO:0000256" key="1">
    <source>
        <dbReference type="ARBA" id="ARBA00005607"/>
    </source>
</evidence>
<dbReference type="PROSITE" id="PS51203">
    <property type="entry name" value="CS"/>
    <property type="match status" value="1"/>
</dbReference>
<feature type="coiled-coil region" evidence="3">
    <location>
        <begin position="378"/>
        <end position="405"/>
    </location>
</feature>
<dbReference type="EMBL" id="CANHGI010000004">
    <property type="protein sequence ID" value="CAI5448703.1"/>
    <property type="molecule type" value="Genomic_DNA"/>
</dbReference>
<reference evidence="5" key="1">
    <citation type="submission" date="2022-11" db="EMBL/GenBank/DDBJ databases">
        <authorList>
            <person name="Kikuchi T."/>
        </authorList>
    </citation>
    <scope>NUCLEOTIDE SEQUENCE</scope>
    <source>
        <strain evidence="5">PS1010</strain>
    </source>
</reference>
<dbReference type="GO" id="GO:0000493">
    <property type="term" value="P:box H/ACA snoRNP assembly"/>
    <property type="evidence" value="ECO:0007669"/>
    <property type="project" value="InterPro"/>
</dbReference>
<protein>
    <recommendedName>
        <fullName evidence="2">Protein SHQ1 homolog</fullName>
    </recommendedName>
</protein>
<dbReference type="PANTHER" id="PTHR12967">
    <property type="entry name" value="PROTEIN SHQ1 HOMOLOG"/>
    <property type="match status" value="1"/>
</dbReference>
<keyword evidence="3" id="KW-0175">Coiled coil</keyword>
<evidence type="ECO:0000256" key="3">
    <source>
        <dbReference type="SAM" id="Coils"/>
    </source>
</evidence>
<dbReference type="GO" id="GO:0005654">
    <property type="term" value="C:nucleoplasm"/>
    <property type="evidence" value="ECO:0007669"/>
    <property type="project" value="TreeGrafter"/>
</dbReference>
<feature type="domain" description="CS" evidence="4">
    <location>
        <begin position="1"/>
        <end position="92"/>
    </location>
</feature>
<dbReference type="AlphaFoldDB" id="A0A9P1N2K3"/>